<evidence type="ECO:0000313" key="14">
    <source>
        <dbReference type="Proteomes" id="UP000287224"/>
    </source>
</evidence>
<keyword evidence="5 11" id="KW-0812">Transmembrane</keyword>
<comment type="caution">
    <text evidence="13">The sequence shown here is derived from an EMBL/GenBank/DDBJ whole genome shotgun (WGS) entry which is preliminary data.</text>
</comment>
<evidence type="ECO:0000256" key="2">
    <source>
        <dbReference type="ARBA" id="ARBA00004141"/>
    </source>
</evidence>
<dbReference type="OrthoDB" id="9782003at2"/>
<dbReference type="PROSITE" id="PS50106">
    <property type="entry name" value="PDZ"/>
    <property type="match status" value="1"/>
</dbReference>
<dbReference type="InterPro" id="IPR008915">
    <property type="entry name" value="Peptidase_M50"/>
</dbReference>
<dbReference type="SUPFAM" id="SSF50156">
    <property type="entry name" value="PDZ domain-like"/>
    <property type="match status" value="1"/>
</dbReference>
<name>A0A401ZA59_9CHLR</name>
<dbReference type="InterPro" id="IPR036034">
    <property type="entry name" value="PDZ_sf"/>
</dbReference>
<evidence type="ECO:0000256" key="1">
    <source>
        <dbReference type="ARBA" id="ARBA00001947"/>
    </source>
</evidence>
<protein>
    <submittedName>
        <fullName evidence="13">Zinc metalloprotease</fullName>
    </submittedName>
</protein>
<sequence length="399" mass="42901">MSWYILAVIPVLGLLVFVHELGHFIAAKWAGIRVDEFALGFPPNVVSFRKRERGGWDVLWFGQGRSAVDTSNIQNPFGTASNESATPPERTLYSLNLLPLGGYVRMVGENGEAVDEDGRYDEGSFASKTAGKRIIVLCAGVFMNFLLGIALFTIAYGLGEPMPTPTAVIGTVQAGSPAAAAGLQTDDTVVAVNGKAVKDFTAMSTAVTQIINADKGKNDHIPIQLTIRRGQPGTTQQVTVNARVHPPQGQGYMGVGAKVITMHYPLWQAPFRGIVHTVDFIHQYLSIIGKMIVGAIQPQFSGPVGIAQVTQNVAAETPVVGWWPILSLTAALSLNLAIFNILPFPALDGGRVFLILVEILRGGKRLKPEREGLINLVGFALLLVLMIVVTVSDLMHWNG</sequence>
<feature type="domain" description="PDZ" evidence="12">
    <location>
        <begin position="152"/>
        <end position="201"/>
    </location>
</feature>
<dbReference type="Proteomes" id="UP000287224">
    <property type="component" value="Unassembled WGS sequence"/>
</dbReference>
<dbReference type="PANTHER" id="PTHR42837:SF2">
    <property type="entry name" value="MEMBRANE METALLOPROTEASE ARASP2, CHLOROPLASTIC-RELATED"/>
    <property type="match status" value="1"/>
</dbReference>
<dbReference type="InterPro" id="IPR001478">
    <property type="entry name" value="PDZ"/>
</dbReference>
<dbReference type="EMBL" id="BIFQ01000001">
    <property type="protein sequence ID" value="GCE03747.1"/>
    <property type="molecule type" value="Genomic_DNA"/>
</dbReference>
<dbReference type="Pfam" id="PF02163">
    <property type="entry name" value="Peptidase_M50"/>
    <property type="match status" value="2"/>
</dbReference>
<dbReference type="PANTHER" id="PTHR42837">
    <property type="entry name" value="REGULATOR OF SIGMA-E PROTEASE RSEP"/>
    <property type="match status" value="1"/>
</dbReference>
<evidence type="ECO:0000256" key="8">
    <source>
        <dbReference type="ARBA" id="ARBA00022989"/>
    </source>
</evidence>
<keyword evidence="9 13" id="KW-0482">Metalloprotease</keyword>
<keyword evidence="10 11" id="KW-0472">Membrane</keyword>
<dbReference type="RefSeq" id="WP_126594989.1">
    <property type="nucleotide sequence ID" value="NZ_BIFQ01000001.1"/>
</dbReference>
<feature type="transmembrane region" description="Helical" evidence="11">
    <location>
        <begin position="322"/>
        <end position="342"/>
    </location>
</feature>
<evidence type="ECO:0000313" key="13">
    <source>
        <dbReference type="EMBL" id="GCE03747.1"/>
    </source>
</evidence>
<comment type="similarity">
    <text evidence="3">Belongs to the peptidase M50B family.</text>
</comment>
<reference evidence="14" key="1">
    <citation type="submission" date="2018-12" db="EMBL/GenBank/DDBJ databases">
        <title>Tengunoibacter tsumagoiensis gen. nov., sp. nov., Dictyobacter kobayashii sp. nov., D. alpinus sp. nov., and D. joshuensis sp. nov. and description of Dictyobacteraceae fam. nov. within the order Ktedonobacterales isolated from Tengu-no-mugimeshi.</title>
        <authorList>
            <person name="Wang C.M."/>
            <person name="Zheng Y."/>
            <person name="Sakai Y."/>
            <person name="Toyoda A."/>
            <person name="Minakuchi Y."/>
            <person name="Abe K."/>
            <person name="Yokota A."/>
            <person name="Yabe S."/>
        </authorList>
    </citation>
    <scope>NUCLEOTIDE SEQUENCE [LARGE SCALE GENOMIC DNA]</scope>
    <source>
        <strain evidence="14">S-27</strain>
    </source>
</reference>
<accession>A0A401ZA59</accession>
<dbReference type="Pfam" id="PF17820">
    <property type="entry name" value="PDZ_6"/>
    <property type="match status" value="1"/>
</dbReference>
<evidence type="ECO:0000256" key="3">
    <source>
        <dbReference type="ARBA" id="ARBA00007931"/>
    </source>
</evidence>
<keyword evidence="6" id="KW-0378">Hydrolase</keyword>
<dbReference type="InterPro" id="IPR041489">
    <property type="entry name" value="PDZ_6"/>
</dbReference>
<dbReference type="GO" id="GO:0004222">
    <property type="term" value="F:metalloendopeptidase activity"/>
    <property type="evidence" value="ECO:0007669"/>
    <property type="project" value="InterPro"/>
</dbReference>
<proteinExistence type="inferred from homology"/>
<evidence type="ECO:0000259" key="12">
    <source>
        <dbReference type="PROSITE" id="PS50106"/>
    </source>
</evidence>
<dbReference type="InterPro" id="IPR004387">
    <property type="entry name" value="Pept_M50_Zn"/>
</dbReference>
<feature type="transmembrane region" description="Helical" evidence="11">
    <location>
        <begin position="373"/>
        <end position="392"/>
    </location>
</feature>
<evidence type="ECO:0000256" key="4">
    <source>
        <dbReference type="ARBA" id="ARBA00022670"/>
    </source>
</evidence>
<gene>
    <name evidence="13" type="ORF">KDAU_10760</name>
</gene>
<comment type="cofactor">
    <cofactor evidence="1">
        <name>Zn(2+)</name>
        <dbReference type="ChEBI" id="CHEBI:29105"/>
    </cofactor>
</comment>
<evidence type="ECO:0000256" key="6">
    <source>
        <dbReference type="ARBA" id="ARBA00022801"/>
    </source>
</evidence>
<dbReference type="CDD" id="cd06163">
    <property type="entry name" value="S2P-M50_PDZ_RseP-like"/>
    <property type="match status" value="1"/>
</dbReference>
<feature type="transmembrane region" description="Helical" evidence="11">
    <location>
        <begin position="6"/>
        <end position="26"/>
    </location>
</feature>
<dbReference type="AlphaFoldDB" id="A0A401ZA59"/>
<keyword evidence="14" id="KW-1185">Reference proteome</keyword>
<evidence type="ECO:0000256" key="7">
    <source>
        <dbReference type="ARBA" id="ARBA00022833"/>
    </source>
</evidence>
<dbReference type="SMART" id="SM00228">
    <property type="entry name" value="PDZ"/>
    <property type="match status" value="1"/>
</dbReference>
<keyword evidence="8 11" id="KW-1133">Transmembrane helix</keyword>
<evidence type="ECO:0000256" key="10">
    <source>
        <dbReference type="ARBA" id="ARBA00023136"/>
    </source>
</evidence>
<keyword evidence="4 13" id="KW-0645">Protease</keyword>
<organism evidence="13 14">
    <name type="scientific">Dictyobacter aurantiacus</name>
    <dbReference type="NCBI Taxonomy" id="1936993"/>
    <lineage>
        <taxon>Bacteria</taxon>
        <taxon>Bacillati</taxon>
        <taxon>Chloroflexota</taxon>
        <taxon>Ktedonobacteria</taxon>
        <taxon>Ktedonobacterales</taxon>
        <taxon>Dictyobacteraceae</taxon>
        <taxon>Dictyobacter</taxon>
    </lineage>
</organism>
<dbReference type="Gene3D" id="2.30.42.10">
    <property type="match status" value="1"/>
</dbReference>
<evidence type="ECO:0000256" key="9">
    <source>
        <dbReference type="ARBA" id="ARBA00023049"/>
    </source>
</evidence>
<evidence type="ECO:0000256" key="5">
    <source>
        <dbReference type="ARBA" id="ARBA00022692"/>
    </source>
</evidence>
<keyword evidence="7" id="KW-0862">Zinc</keyword>
<dbReference type="GO" id="GO:0016020">
    <property type="term" value="C:membrane"/>
    <property type="evidence" value="ECO:0007669"/>
    <property type="project" value="UniProtKB-SubCell"/>
</dbReference>
<evidence type="ECO:0000256" key="11">
    <source>
        <dbReference type="SAM" id="Phobius"/>
    </source>
</evidence>
<dbReference type="GO" id="GO:0006508">
    <property type="term" value="P:proteolysis"/>
    <property type="evidence" value="ECO:0007669"/>
    <property type="project" value="UniProtKB-KW"/>
</dbReference>
<comment type="subcellular location">
    <subcellularLocation>
        <location evidence="2">Membrane</location>
        <topology evidence="2">Multi-pass membrane protein</topology>
    </subcellularLocation>
</comment>
<feature type="transmembrane region" description="Helical" evidence="11">
    <location>
        <begin position="134"/>
        <end position="158"/>
    </location>
</feature>